<dbReference type="EMBL" id="VOMB01000006">
    <property type="protein sequence ID" value="MBU9763237.1"/>
    <property type="molecule type" value="Genomic_DNA"/>
</dbReference>
<organism evidence="3 4">
    <name type="scientific">[Mycobacterium] fortunisiensis</name>
    <dbReference type="NCBI Taxonomy" id="2600579"/>
    <lineage>
        <taxon>Bacteria</taxon>
        <taxon>Bacillati</taxon>
        <taxon>Actinomycetota</taxon>
        <taxon>Actinomycetes</taxon>
        <taxon>Mycobacteriales</taxon>
        <taxon>Mycobacteriaceae</taxon>
        <taxon>Mycolicibacterium</taxon>
    </lineage>
</organism>
<keyword evidence="2" id="KW-0732">Signal</keyword>
<name>A0ABS6KI43_9MYCO</name>
<feature type="chain" id="PRO_5045089537" evidence="2">
    <location>
        <begin position="27"/>
        <end position="120"/>
    </location>
</feature>
<feature type="signal peptide" evidence="2">
    <location>
        <begin position="1"/>
        <end position="26"/>
    </location>
</feature>
<evidence type="ECO:0000313" key="4">
    <source>
        <dbReference type="Proteomes" id="UP000812982"/>
    </source>
</evidence>
<gene>
    <name evidence="3" type="ORF">FR943_05175</name>
</gene>
<accession>A0ABS6KI43</accession>
<evidence type="ECO:0000256" key="2">
    <source>
        <dbReference type="SAM" id="SignalP"/>
    </source>
</evidence>
<feature type="region of interest" description="Disordered" evidence="1">
    <location>
        <begin position="96"/>
        <end position="120"/>
    </location>
</feature>
<keyword evidence="4" id="KW-1185">Reference proteome</keyword>
<protein>
    <submittedName>
        <fullName evidence="3">Intersectin-EH binding protein Ibp1</fullName>
    </submittedName>
</protein>
<sequence length="120" mass="11819">MAILKMRTSQLVVVGGVALVIAAAPAAVVSLSAPGVNPTQVATCRPGEDLRGGVCVSVEPNAPQADIPGNPDLPAVDIPGGAIPCTGANTGECIGLTESGQGREPAVRPTSKFGDIPVAP</sequence>
<proteinExistence type="predicted"/>
<evidence type="ECO:0000313" key="3">
    <source>
        <dbReference type="EMBL" id="MBU9763237.1"/>
    </source>
</evidence>
<dbReference type="Proteomes" id="UP000812982">
    <property type="component" value="Unassembled WGS sequence"/>
</dbReference>
<evidence type="ECO:0000256" key="1">
    <source>
        <dbReference type="SAM" id="MobiDB-lite"/>
    </source>
</evidence>
<comment type="caution">
    <text evidence="3">The sequence shown here is derived from an EMBL/GenBank/DDBJ whole genome shotgun (WGS) entry which is preliminary data.</text>
</comment>
<reference evidence="3 4" key="1">
    <citation type="journal article" date="2021" name="Sci. Rep.">
        <title>Phenotypic and genomic hallmarks of a novel, potentially pathogenic rapidly growing Mycobacterium species related to the Mycobacterium fortuitum complex.</title>
        <authorList>
            <person name="Gharbi R."/>
            <person name="Khanna V."/>
            <person name="Frigui W."/>
            <person name="Mhenni B."/>
            <person name="Brosch R."/>
            <person name="Mardassi H."/>
        </authorList>
    </citation>
    <scope>NUCLEOTIDE SEQUENCE [LARGE SCALE GENOMIC DNA]</scope>
    <source>
        <strain evidence="3 4">TNTM28</strain>
    </source>
</reference>
<dbReference type="RefSeq" id="WP_217155268.1">
    <property type="nucleotide sequence ID" value="NZ_VOMB01000006.1"/>
</dbReference>